<feature type="compositionally biased region" description="Low complexity" evidence="1">
    <location>
        <begin position="11"/>
        <end position="21"/>
    </location>
</feature>
<reference evidence="2" key="1">
    <citation type="journal article" date="2015" name="Front. Microbiol.">
        <title>Combining genomic sequencing methods to explore viral diversity and reveal potential virus-host interactions.</title>
        <authorList>
            <person name="Chow C.E."/>
            <person name="Winget D.M."/>
            <person name="White R.A.III."/>
            <person name="Hallam S.J."/>
            <person name="Suttle C.A."/>
        </authorList>
    </citation>
    <scope>NUCLEOTIDE SEQUENCE</scope>
    <source>
        <strain evidence="2">Anoxic3_8</strain>
    </source>
</reference>
<proteinExistence type="predicted"/>
<feature type="region of interest" description="Disordered" evidence="1">
    <location>
        <begin position="1"/>
        <end position="21"/>
    </location>
</feature>
<evidence type="ECO:0000313" key="2">
    <source>
        <dbReference type="EMBL" id="AKH46458.1"/>
    </source>
</evidence>
<reference evidence="2" key="2">
    <citation type="submission" date="2015-03" db="EMBL/GenBank/DDBJ databases">
        <authorList>
            <person name="Chow C.-E.T."/>
            <person name="Winget D.M."/>
            <person name="White R.A.III."/>
            <person name="Hallam S.J."/>
            <person name="Suttle C.A."/>
        </authorList>
    </citation>
    <scope>NUCLEOTIDE SEQUENCE</scope>
    <source>
        <strain evidence="2">Anoxic3_8</strain>
    </source>
</reference>
<protein>
    <submittedName>
        <fullName evidence="2">Uncharacterized protein</fullName>
    </submittedName>
</protein>
<accession>A0A0F7L4N4</accession>
<name>A0A0F7L4N4_9VIRU</name>
<evidence type="ECO:0000256" key="1">
    <source>
        <dbReference type="SAM" id="MobiDB-lite"/>
    </source>
</evidence>
<organism evidence="2">
    <name type="scientific">uncultured marine virus</name>
    <dbReference type="NCBI Taxonomy" id="186617"/>
    <lineage>
        <taxon>Viruses</taxon>
        <taxon>environmental samples</taxon>
    </lineage>
</organism>
<sequence>MSNHLPRPKVASSNSATDDSTACCRAGDIILDFSDFLRRSDCNQIPRHKR</sequence>
<dbReference type="EMBL" id="KR029583">
    <property type="protein sequence ID" value="AKH46458.1"/>
    <property type="molecule type" value="Genomic_DNA"/>
</dbReference>